<name>A0A0D3C1Q5_BRAOL</name>
<dbReference type="PANTHER" id="PTHR35046">
    <property type="entry name" value="ZINC KNUCKLE (CCHC-TYPE) FAMILY PROTEIN"/>
    <property type="match status" value="1"/>
</dbReference>
<proteinExistence type="predicted"/>
<evidence type="ECO:0000313" key="3">
    <source>
        <dbReference type="EnsemblPlants" id="Bo4g154430.1"/>
    </source>
</evidence>
<feature type="domain" description="Retrotransposon gag" evidence="2">
    <location>
        <begin position="67"/>
        <end position="125"/>
    </location>
</feature>
<feature type="compositionally biased region" description="Low complexity" evidence="1">
    <location>
        <begin position="131"/>
        <end position="142"/>
    </location>
</feature>
<reference evidence="3 4" key="1">
    <citation type="journal article" date="2014" name="Genome Biol.">
        <title>Transcriptome and methylome profiling reveals relics of genome dominance in the mesopolyploid Brassica oleracea.</title>
        <authorList>
            <person name="Parkin I.A."/>
            <person name="Koh C."/>
            <person name="Tang H."/>
            <person name="Robinson S.J."/>
            <person name="Kagale S."/>
            <person name="Clarke W.E."/>
            <person name="Town C.D."/>
            <person name="Nixon J."/>
            <person name="Krishnakumar V."/>
            <person name="Bidwell S.L."/>
            <person name="Denoeud F."/>
            <person name="Belcram H."/>
            <person name="Links M.G."/>
            <person name="Just J."/>
            <person name="Clarke C."/>
            <person name="Bender T."/>
            <person name="Huebert T."/>
            <person name="Mason A.S."/>
            <person name="Pires J.C."/>
            <person name="Barker G."/>
            <person name="Moore J."/>
            <person name="Walley P.G."/>
            <person name="Manoli S."/>
            <person name="Batley J."/>
            <person name="Edwards D."/>
            <person name="Nelson M.N."/>
            <person name="Wang X."/>
            <person name="Paterson A.H."/>
            <person name="King G."/>
            <person name="Bancroft I."/>
            <person name="Chalhoub B."/>
            <person name="Sharpe A.G."/>
        </authorList>
    </citation>
    <scope>NUCLEOTIDE SEQUENCE</scope>
    <source>
        <strain evidence="3 4">cv. TO1000</strain>
    </source>
</reference>
<dbReference type="EnsemblPlants" id="Bo4g154430.1">
    <property type="protein sequence ID" value="Bo4g154430.1"/>
    <property type="gene ID" value="Bo4g154430"/>
</dbReference>
<dbReference type="Pfam" id="PF03732">
    <property type="entry name" value="Retrotrans_gag"/>
    <property type="match status" value="1"/>
</dbReference>
<feature type="region of interest" description="Disordered" evidence="1">
    <location>
        <begin position="171"/>
        <end position="191"/>
    </location>
</feature>
<evidence type="ECO:0000256" key="1">
    <source>
        <dbReference type="SAM" id="MobiDB-lite"/>
    </source>
</evidence>
<dbReference type="Gramene" id="Bo4g154430.1">
    <property type="protein sequence ID" value="Bo4g154430.1"/>
    <property type="gene ID" value="Bo4g154430"/>
</dbReference>
<feature type="region of interest" description="Disordered" evidence="1">
    <location>
        <begin position="131"/>
        <end position="153"/>
    </location>
</feature>
<dbReference type="eggNOG" id="KOG0017">
    <property type="taxonomic scope" value="Eukaryota"/>
</dbReference>
<protein>
    <recommendedName>
        <fullName evidence="2">Retrotransposon gag domain-containing protein</fullName>
    </recommendedName>
</protein>
<dbReference type="HOGENOM" id="CLU_560635_0_0_1"/>
<dbReference type="InterPro" id="IPR005162">
    <property type="entry name" value="Retrotrans_gag_dom"/>
</dbReference>
<reference evidence="3" key="2">
    <citation type="submission" date="2015-03" db="UniProtKB">
        <authorList>
            <consortium name="EnsemblPlants"/>
        </authorList>
    </citation>
    <scope>IDENTIFICATION</scope>
</reference>
<keyword evidence="4" id="KW-1185">Reference proteome</keyword>
<dbReference type="Proteomes" id="UP000032141">
    <property type="component" value="Chromosome C4"/>
</dbReference>
<accession>A0A0D3C1Q5</accession>
<dbReference type="PANTHER" id="PTHR35046:SF19">
    <property type="entry name" value="OS08G0315200 PROTEIN"/>
    <property type="match status" value="1"/>
</dbReference>
<evidence type="ECO:0000313" key="4">
    <source>
        <dbReference type="Proteomes" id="UP000032141"/>
    </source>
</evidence>
<dbReference type="AlphaFoldDB" id="A0A0D3C1Q5"/>
<evidence type="ECO:0000259" key="2">
    <source>
        <dbReference type="Pfam" id="PF03732"/>
    </source>
</evidence>
<organism evidence="3 4">
    <name type="scientific">Brassica oleracea var. oleracea</name>
    <dbReference type="NCBI Taxonomy" id="109376"/>
    <lineage>
        <taxon>Eukaryota</taxon>
        <taxon>Viridiplantae</taxon>
        <taxon>Streptophyta</taxon>
        <taxon>Embryophyta</taxon>
        <taxon>Tracheophyta</taxon>
        <taxon>Spermatophyta</taxon>
        <taxon>Magnoliopsida</taxon>
        <taxon>eudicotyledons</taxon>
        <taxon>Gunneridae</taxon>
        <taxon>Pentapetalae</taxon>
        <taxon>rosids</taxon>
        <taxon>malvids</taxon>
        <taxon>Brassicales</taxon>
        <taxon>Brassicaceae</taxon>
        <taxon>Brassiceae</taxon>
        <taxon>Brassica</taxon>
    </lineage>
</organism>
<sequence>MYFGRKRNQKEKYEIKATRGSLQGRKRSIQIPSFYGKIDSDAYLEWEKEMELVICCHDYTKEKKVHLAVTGFCGYALTWWDKVAKTRRFNGEPQISSWFELKTIMKKRFVSRSYCPSRSSRSFSQQCSSINISRSSHDSGSIDIKKKKPKDVDPWSINNQLEIMRLDRERTKLEKSSDQEEHKEKAEKSVQFDHEEVSQVQGVKLSTTMVKVQHELIVQSVETNQKEEVEYGKKKRSKSLNDYEFQGSNLERIKFCNLEIYEKKQVVDFVIGYSAFWNTEIKAQTWLFERGRGFQIFWSFKKEKFVEFCYKKTYQNELQNQDSCSLQFKKSKVGTRAQGIHPLIDKVKDGCGVIKFKKLSNEQWLRDADLRTNPFKGGGDDAILIEPVEAYEWMQHRGCDSVDEPEWMKTCGCDSVNEPKWMKTHGCDYVDEPNVQKEDPFAIYVGPITRLRSKKLSEKVVGLIQNLESEEEILGITSTFSTTSTTT</sequence>